<gene>
    <name evidence="2" type="ORF">EV385_3304</name>
</gene>
<proteinExistence type="predicted"/>
<dbReference type="Proteomes" id="UP000292564">
    <property type="component" value="Unassembled WGS sequence"/>
</dbReference>
<organism evidence="2 3">
    <name type="scientific">Krasilnikovia cinnamomea</name>
    <dbReference type="NCBI Taxonomy" id="349313"/>
    <lineage>
        <taxon>Bacteria</taxon>
        <taxon>Bacillati</taxon>
        <taxon>Actinomycetota</taxon>
        <taxon>Actinomycetes</taxon>
        <taxon>Micromonosporales</taxon>
        <taxon>Micromonosporaceae</taxon>
        <taxon>Krasilnikovia</taxon>
    </lineage>
</organism>
<dbReference type="EMBL" id="SHKY01000001">
    <property type="protein sequence ID" value="RZU51475.1"/>
    <property type="molecule type" value="Genomic_DNA"/>
</dbReference>
<accession>A0A4Q7ZM97</accession>
<sequence>MTETASERRRPRRTADGRLATAGDLLGVALAGLLCGLVILLIFEGIMALLRLSVFGDASGWLAVVLPGWLFVEEFRAAGYGANRIIVTGLGAGFGLAIGMTMAGLAAATFPALVSGAVGAAAGTVVYCLVWFYGLRWLSHRAG</sequence>
<feature type="transmembrane region" description="Helical" evidence="1">
    <location>
        <begin position="21"/>
        <end position="43"/>
    </location>
</feature>
<keyword evidence="1" id="KW-1133">Transmembrane helix</keyword>
<evidence type="ECO:0000256" key="1">
    <source>
        <dbReference type="SAM" id="Phobius"/>
    </source>
</evidence>
<comment type="caution">
    <text evidence="2">The sequence shown here is derived from an EMBL/GenBank/DDBJ whole genome shotgun (WGS) entry which is preliminary data.</text>
</comment>
<evidence type="ECO:0000313" key="2">
    <source>
        <dbReference type="EMBL" id="RZU51475.1"/>
    </source>
</evidence>
<keyword evidence="1" id="KW-0472">Membrane</keyword>
<keyword evidence="1" id="KW-0812">Transmembrane</keyword>
<evidence type="ECO:0000313" key="3">
    <source>
        <dbReference type="Proteomes" id="UP000292564"/>
    </source>
</evidence>
<feature type="transmembrane region" description="Helical" evidence="1">
    <location>
        <begin position="84"/>
        <end position="107"/>
    </location>
</feature>
<feature type="transmembrane region" description="Helical" evidence="1">
    <location>
        <begin position="113"/>
        <end position="135"/>
    </location>
</feature>
<keyword evidence="3" id="KW-1185">Reference proteome</keyword>
<dbReference type="RefSeq" id="WP_165449507.1">
    <property type="nucleotide sequence ID" value="NZ_SHKY01000001.1"/>
</dbReference>
<reference evidence="2 3" key="1">
    <citation type="submission" date="2019-02" db="EMBL/GenBank/DDBJ databases">
        <title>Sequencing the genomes of 1000 actinobacteria strains.</title>
        <authorList>
            <person name="Klenk H.-P."/>
        </authorList>
    </citation>
    <scope>NUCLEOTIDE SEQUENCE [LARGE SCALE GENOMIC DNA]</scope>
    <source>
        <strain evidence="2 3">DSM 45162</strain>
    </source>
</reference>
<name>A0A4Q7ZM97_9ACTN</name>
<protein>
    <submittedName>
        <fullName evidence="2">Uncharacterized protein</fullName>
    </submittedName>
</protein>
<dbReference type="AlphaFoldDB" id="A0A4Q7ZM97"/>
<feature type="transmembrane region" description="Helical" evidence="1">
    <location>
        <begin position="49"/>
        <end position="72"/>
    </location>
</feature>